<dbReference type="Proteomes" id="UP000308444">
    <property type="component" value="Unassembled WGS sequence"/>
</dbReference>
<proteinExistence type="predicted"/>
<dbReference type="AlphaFoldDB" id="A0A9X9ABG1"/>
<dbReference type="EMBL" id="SZOH01000398">
    <property type="protein sequence ID" value="TKJ06036.1"/>
    <property type="molecule type" value="Genomic_DNA"/>
</dbReference>
<reference evidence="1 2" key="1">
    <citation type="journal article" date="2019" name="Environ. Microbiol.">
        <title>An active ?-lactamase is a part of an orchestrated cell wall stress resistance network of Bacillus subtilis and related rhizosphere species.</title>
        <authorList>
            <person name="Bucher T."/>
            <person name="Keren-Paz A."/>
            <person name="Hausser J."/>
            <person name="Olender T."/>
            <person name="Cytryn E."/>
            <person name="Kolodkin-Gal I."/>
        </authorList>
    </citation>
    <scope>NUCLEOTIDE SEQUENCE [LARGE SCALE GENOMIC DNA]</scope>
    <source>
        <strain evidence="1 2">I32</strain>
    </source>
</reference>
<protein>
    <submittedName>
        <fullName evidence="1">Tetratricopeptide repeat protein</fullName>
    </submittedName>
</protein>
<gene>
    <name evidence="1" type="ORF">FC695_07280</name>
</gene>
<sequence>MNIQITGNELINKMLNDWYRNIRAQRISEAKKIKEEIDKKLYIIESDIKVSF</sequence>
<dbReference type="Pfam" id="PF18801">
    <property type="entry name" value="RapH_N"/>
    <property type="match status" value="1"/>
</dbReference>
<dbReference type="Gene3D" id="1.25.40.10">
    <property type="entry name" value="Tetratricopeptide repeat domain"/>
    <property type="match status" value="1"/>
</dbReference>
<evidence type="ECO:0000313" key="1">
    <source>
        <dbReference type="EMBL" id="TKJ06036.1"/>
    </source>
</evidence>
<dbReference type="InterPro" id="IPR011990">
    <property type="entry name" value="TPR-like_helical_dom_sf"/>
</dbReference>
<evidence type="ECO:0000313" key="2">
    <source>
        <dbReference type="Proteomes" id="UP000308444"/>
    </source>
</evidence>
<feature type="non-terminal residue" evidence="1">
    <location>
        <position position="52"/>
    </location>
</feature>
<accession>A0A9X9ABG1</accession>
<comment type="caution">
    <text evidence="1">The sequence shown here is derived from an EMBL/GenBank/DDBJ whole genome shotgun (WGS) entry which is preliminary data.</text>
</comment>
<organism evidence="1 2">
    <name type="scientific">Bacillus cereus</name>
    <dbReference type="NCBI Taxonomy" id="1396"/>
    <lineage>
        <taxon>Bacteria</taxon>
        <taxon>Bacillati</taxon>
        <taxon>Bacillota</taxon>
        <taxon>Bacilli</taxon>
        <taxon>Bacillales</taxon>
        <taxon>Bacillaceae</taxon>
        <taxon>Bacillus</taxon>
        <taxon>Bacillus cereus group</taxon>
    </lineage>
</organism>
<name>A0A9X9ABG1_BACCE</name>